<gene>
    <name evidence="7" type="primary">aroK</name>
    <name evidence="8" type="ORF">SAMN04487860_102196</name>
</gene>
<comment type="pathway">
    <text evidence="7">Metabolic intermediate biosynthesis; chorismate biosynthesis; chorismate from D-erythrose 4-phosphate and phosphoenolpyruvate: step 5/7.</text>
</comment>
<comment type="subcellular location">
    <subcellularLocation>
        <location evidence="7">Cytoplasm</location>
    </subcellularLocation>
</comment>
<dbReference type="GO" id="GO:0009073">
    <property type="term" value="P:aromatic amino acid family biosynthetic process"/>
    <property type="evidence" value="ECO:0007669"/>
    <property type="project" value="UniProtKB-KW"/>
</dbReference>
<dbReference type="OrthoDB" id="9800332at2"/>
<keyword evidence="7" id="KW-0479">Metal-binding</keyword>
<comment type="catalytic activity">
    <reaction evidence="7">
        <text>shikimate + ATP = 3-phosphoshikimate + ADP + H(+)</text>
        <dbReference type="Rhea" id="RHEA:13121"/>
        <dbReference type="ChEBI" id="CHEBI:15378"/>
        <dbReference type="ChEBI" id="CHEBI:30616"/>
        <dbReference type="ChEBI" id="CHEBI:36208"/>
        <dbReference type="ChEBI" id="CHEBI:145989"/>
        <dbReference type="ChEBI" id="CHEBI:456216"/>
        <dbReference type="EC" id="2.7.1.71"/>
    </reaction>
</comment>
<proteinExistence type="inferred from homology"/>
<dbReference type="GO" id="GO:0004765">
    <property type="term" value="F:shikimate kinase activity"/>
    <property type="evidence" value="ECO:0007669"/>
    <property type="project" value="UniProtKB-UniRule"/>
</dbReference>
<dbReference type="GO" id="GO:0000287">
    <property type="term" value="F:magnesium ion binding"/>
    <property type="evidence" value="ECO:0007669"/>
    <property type="project" value="UniProtKB-UniRule"/>
</dbReference>
<feature type="binding site" evidence="7">
    <location>
        <position position="35"/>
    </location>
    <ligand>
        <name>substrate</name>
    </ligand>
</feature>
<dbReference type="GO" id="GO:0005829">
    <property type="term" value="C:cytosol"/>
    <property type="evidence" value="ECO:0007669"/>
    <property type="project" value="TreeGrafter"/>
</dbReference>
<dbReference type="InterPro" id="IPR031322">
    <property type="entry name" value="Shikimate/glucono_kinase"/>
</dbReference>
<keyword evidence="3 7" id="KW-0547">Nucleotide-binding</keyword>
<dbReference type="Gene3D" id="3.40.50.300">
    <property type="entry name" value="P-loop containing nucleotide triphosphate hydrolases"/>
    <property type="match status" value="1"/>
</dbReference>
<feature type="binding site" evidence="7">
    <location>
        <position position="118"/>
    </location>
    <ligand>
        <name>ATP</name>
        <dbReference type="ChEBI" id="CHEBI:30616"/>
    </ligand>
</feature>
<evidence type="ECO:0000256" key="6">
    <source>
        <dbReference type="ARBA" id="ARBA00023141"/>
    </source>
</evidence>
<organism evidence="8 9">
    <name type="scientific">Ruminococcus flavefaciens</name>
    <dbReference type="NCBI Taxonomy" id="1265"/>
    <lineage>
        <taxon>Bacteria</taxon>
        <taxon>Bacillati</taxon>
        <taxon>Bacillota</taxon>
        <taxon>Clostridia</taxon>
        <taxon>Eubacteriales</taxon>
        <taxon>Oscillospiraceae</taxon>
        <taxon>Ruminococcus</taxon>
    </lineage>
</organism>
<comment type="similarity">
    <text evidence="7">Belongs to the shikimate kinase family.</text>
</comment>
<comment type="subunit">
    <text evidence="7">Monomer.</text>
</comment>
<feature type="binding site" evidence="7">
    <location>
        <begin position="13"/>
        <end position="18"/>
    </location>
    <ligand>
        <name>ATP</name>
        <dbReference type="ChEBI" id="CHEBI:30616"/>
    </ligand>
</feature>
<keyword evidence="6 7" id="KW-0057">Aromatic amino acid biosynthesis</keyword>
<keyword evidence="1 7" id="KW-0028">Amino-acid biosynthesis</keyword>
<evidence type="ECO:0000256" key="4">
    <source>
        <dbReference type="ARBA" id="ARBA00022777"/>
    </source>
</evidence>
<dbReference type="GO" id="GO:0008652">
    <property type="term" value="P:amino acid biosynthetic process"/>
    <property type="evidence" value="ECO:0007669"/>
    <property type="project" value="UniProtKB-KW"/>
</dbReference>
<dbReference type="EC" id="2.7.1.71" evidence="7"/>
<keyword evidence="7" id="KW-0460">Magnesium</keyword>
<evidence type="ECO:0000256" key="2">
    <source>
        <dbReference type="ARBA" id="ARBA00022679"/>
    </source>
</evidence>
<dbReference type="GO" id="GO:0009423">
    <property type="term" value="P:chorismate biosynthetic process"/>
    <property type="evidence" value="ECO:0007669"/>
    <property type="project" value="UniProtKB-UniRule"/>
</dbReference>
<comment type="caution">
    <text evidence="7">Lacks conserved residue(s) required for the propagation of feature annotation.</text>
</comment>
<dbReference type="CDD" id="cd00464">
    <property type="entry name" value="SK"/>
    <property type="match status" value="1"/>
</dbReference>
<dbReference type="PANTHER" id="PTHR21087:SF16">
    <property type="entry name" value="SHIKIMATE KINASE 1, CHLOROPLASTIC"/>
    <property type="match status" value="1"/>
</dbReference>
<dbReference type="InterPro" id="IPR027417">
    <property type="entry name" value="P-loop_NTPase"/>
</dbReference>
<dbReference type="Proteomes" id="UP000184394">
    <property type="component" value="Unassembled WGS sequence"/>
</dbReference>
<dbReference type="AlphaFoldDB" id="A0A1M7H994"/>
<dbReference type="HAMAP" id="MF_00109">
    <property type="entry name" value="Shikimate_kinase"/>
    <property type="match status" value="1"/>
</dbReference>
<comment type="cofactor">
    <cofactor evidence="7">
        <name>Mg(2+)</name>
        <dbReference type="ChEBI" id="CHEBI:18420"/>
    </cofactor>
    <text evidence="7">Binds 1 Mg(2+) ion per subunit.</text>
</comment>
<dbReference type="SUPFAM" id="SSF52540">
    <property type="entry name" value="P-loop containing nucleoside triphosphate hydrolases"/>
    <property type="match status" value="1"/>
</dbReference>
<evidence type="ECO:0000256" key="5">
    <source>
        <dbReference type="ARBA" id="ARBA00022840"/>
    </source>
</evidence>
<evidence type="ECO:0000256" key="3">
    <source>
        <dbReference type="ARBA" id="ARBA00022741"/>
    </source>
</evidence>
<dbReference type="RefSeq" id="WP_072948642.1">
    <property type="nucleotide sequence ID" value="NZ_FRCT01000002.1"/>
</dbReference>
<reference evidence="8 9" key="1">
    <citation type="submission" date="2016-11" db="EMBL/GenBank/DDBJ databases">
        <authorList>
            <person name="Jaros S."/>
            <person name="Januszkiewicz K."/>
            <person name="Wedrychowicz H."/>
        </authorList>
    </citation>
    <scope>NUCLEOTIDE SEQUENCE [LARGE SCALE GENOMIC DNA]</scope>
    <source>
        <strain evidence="8 9">Y1</strain>
    </source>
</reference>
<keyword evidence="4 7" id="KW-0418">Kinase</keyword>
<dbReference type="GO" id="GO:0005524">
    <property type="term" value="F:ATP binding"/>
    <property type="evidence" value="ECO:0007669"/>
    <property type="project" value="UniProtKB-UniRule"/>
</dbReference>
<keyword evidence="2 7" id="KW-0808">Transferase</keyword>
<dbReference type="PANTHER" id="PTHR21087">
    <property type="entry name" value="SHIKIMATE KINASE"/>
    <property type="match status" value="1"/>
</dbReference>
<evidence type="ECO:0000256" key="7">
    <source>
        <dbReference type="HAMAP-Rule" id="MF_00109"/>
    </source>
</evidence>
<dbReference type="UniPathway" id="UPA00053">
    <property type="reaction ID" value="UER00088"/>
</dbReference>
<feature type="binding site" evidence="7">
    <location>
        <position position="80"/>
    </location>
    <ligand>
        <name>substrate</name>
    </ligand>
</feature>
<dbReference type="PRINTS" id="PR01100">
    <property type="entry name" value="SHIKIMTKNASE"/>
</dbReference>
<evidence type="ECO:0000313" key="8">
    <source>
        <dbReference type="EMBL" id="SHM24995.1"/>
    </source>
</evidence>
<sequence>MKDKNIVLIGMPGVGKSTVGVILAKLTGCKFVDTDLIIQEKENKLLKTIIAEKGVDGFIETENRILSKLDVKNSVIATGGSVVYGEDAMKNLAENSVVVYLKLDYNKLRYRLGNIKNRGVVIRKGQSLNGLYKERVPLYEKYADITIDENGCNVEKTVSKIMSEIYDHL</sequence>
<evidence type="ECO:0000313" key="9">
    <source>
        <dbReference type="Proteomes" id="UP000184394"/>
    </source>
</evidence>
<feature type="binding site" evidence="7">
    <location>
        <position position="17"/>
    </location>
    <ligand>
        <name>Mg(2+)</name>
        <dbReference type="ChEBI" id="CHEBI:18420"/>
    </ligand>
</feature>
<evidence type="ECO:0000256" key="1">
    <source>
        <dbReference type="ARBA" id="ARBA00022605"/>
    </source>
</evidence>
<dbReference type="Pfam" id="PF01202">
    <property type="entry name" value="SKI"/>
    <property type="match status" value="1"/>
</dbReference>
<name>A0A1M7H994_RUMFL</name>
<protein>
    <recommendedName>
        <fullName evidence="7">Shikimate kinase</fullName>
        <shortName evidence="7">SK</shortName>
        <ecNumber evidence="7">2.7.1.71</ecNumber>
    </recommendedName>
</protein>
<feature type="binding site" evidence="7">
    <location>
        <position position="135"/>
    </location>
    <ligand>
        <name>substrate</name>
    </ligand>
</feature>
<comment type="function">
    <text evidence="7">Catalyzes the specific phosphorylation of the 3-hydroxyl group of shikimic acid using ATP as a cosubstrate.</text>
</comment>
<accession>A0A1M7H994</accession>
<dbReference type="InterPro" id="IPR000623">
    <property type="entry name" value="Shikimate_kinase/TSH1"/>
</dbReference>
<keyword evidence="7" id="KW-0963">Cytoplasm</keyword>
<dbReference type="EMBL" id="FRCT01000002">
    <property type="protein sequence ID" value="SHM24995.1"/>
    <property type="molecule type" value="Genomic_DNA"/>
</dbReference>
<keyword evidence="5 7" id="KW-0067">ATP-binding</keyword>